<dbReference type="GO" id="GO:0016757">
    <property type="term" value="F:glycosyltransferase activity"/>
    <property type="evidence" value="ECO:0007669"/>
    <property type="project" value="UniProtKB-KW"/>
</dbReference>
<keyword evidence="3" id="KW-0328">Glycosyltransferase</keyword>
<dbReference type="SUPFAM" id="SSF53756">
    <property type="entry name" value="UDP-Glycosyltransferase/glycogen phosphorylase"/>
    <property type="match status" value="1"/>
</dbReference>
<dbReference type="AlphaFoldDB" id="A0A1W2ALM8"/>
<gene>
    <name evidence="3" type="ORF">SAMN06297251_104298</name>
</gene>
<keyword evidence="1 3" id="KW-0808">Transferase</keyword>
<dbReference type="PANTHER" id="PTHR46401:SF2">
    <property type="entry name" value="GLYCOSYLTRANSFERASE WBBK-RELATED"/>
    <property type="match status" value="1"/>
</dbReference>
<accession>A0A1W2ALM8</accession>
<evidence type="ECO:0000313" key="4">
    <source>
        <dbReference type="Proteomes" id="UP000192656"/>
    </source>
</evidence>
<dbReference type="PANTHER" id="PTHR46401">
    <property type="entry name" value="GLYCOSYLTRANSFERASE WBBK-RELATED"/>
    <property type="match status" value="1"/>
</dbReference>
<keyword evidence="4" id="KW-1185">Reference proteome</keyword>
<evidence type="ECO:0000256" key="1">
    <source>
        <dbReference type="ARBA" id="ARBA00022679"/>
    </source>
</evidence>
<dbReference type="InterPro" id="IPR001296">
    <property type="entry name" value="Glyco_trans_1"/>
</dbReference>
<dbReference type="OrthoDB" id="9801609at2"/>
<sequence length="395" mass="43651">MKVCIEISTLQARFAGIAYYGWFLADELARNAPDIELSGFDGLTYAPLDSAKLNHLRAVNDGKISPPRIDKARLYGRVRNIGLVRGAYRTVKAMRFRQGVDGCDVFHALNFLPPSPRPDRVVPLLHDMSHERFPETHPAERVAWMRRGARHLNAYPVLNTITQFSADEIAEIYDIERDRLRITNPGRNPIYDATPLPGDQAVLSANRLTPASYFLAVGTLEPRKNLKTVLGAFRSLPAKLRRDHPIVVIGQLGWGDAGLAAGAELIAEGSLRVLGYQPDDHLAALYRQSRTLLFPSIYEGFGMPTVEALASGKRPILSDIPVMHEIAGAEADFVEAKSVEAWAVALREAIDDSRHDDGGYMESACARGRLYDWRRNAAETRTIYAEAAASFGTAS</sequence>
<dbReference type="Gene3D" id="3.40.50.2000">
    <property type="entry name" value="Glycogen Phosphorylase B"/>
    <property type="match status" value="2"/>
</dbReference>
<protein>
    <submittedName>
        <fullName evidence="3">Alpha-1,3-rhamnosyl/mannosyltransferase</fullName>
    </submittedName>
</protein>
<dbReference type="Proteomes" id="UP000192656">
    <property type="component" value="Unassembled WGS sequence"/>
</dbReference>
<dbReference type="RefSeq" id="WP_084409406.1">
    <property type="nucleotide sequence ID" value="NZ_FWXR01000004.1"/>
</dbReference>
<dbReference type="CDD" id="cd03809">
    <property type="entry name" value="GT4_MtfB-like"/>
    <property type="match status" value="1"/>
</dbReference>
<dbReference type="STRING" id="937218.SAMN06297251_104298"/>
<proteinExistence type="predicted"/>
<evidence type="ECO:0000313" key="3">
    <source>
        <dbReference type="EMBL" id="SMC61595.1"/>
    </source>
</evidence>
<dbReference type="GO" id="GO:0009103">
    <property type="term" value="P:lipopolysaccharide biosynthetic process"/>
    <property type="evidence" value="ECO:0007669"/>
    <property type="project" value="TreeGrafter"/>
</dbReference>
<dbReference type="Pfam" id="PF00534">
    <property type="entry name" value="Glycos_transf_1"/>
    <property type="match status" value="1"/>
</dbReference>
<reference evidence="3 4" key="1">
    <citation type="submission" date="2017-04" db="EMBL/GenBank/DDBJ databases">
        <authorList>
            <person name="Afonso C.L."/>
            <person name="Miller P.J."/>
            <person name="Scott M.A."/>
            <person name="Spackman E."/>
            <person name="Goraichik I."/>
            <person name="Dimitrov K.M."/>
            <person name="Suarez D.L."/>
            <person name="Swayne D.E."/>
        </authorList>
    </citation>
    <scope>NUCLEOTIDE SEQUENCE [LARGE SCALE GENOMIC DNA]</scope>
    <source>
        <strain evidence="3 4">CGMCC 1.10972</strain>
    </source>
</reference>
<evidence type="ECO:0000259" key="2">
    <source>
        <dbReference type="Pfam" id="PF00534"/>
    </source>
</evidence>
<name>A0A1W2ALM8_9HYPH</name>
<feature type="domain" description="Glycosyl transferase family 1" evidence="2">
    <location>
        <begin position="212"/>
        <end position="354"/>
    </location>
</feature>
<dbReference type="EMBL" id="FWXR01000004">
    <property type="protein sequence ID" value="SMC61595.1"/>
    <property type="molecule type" value="Genomic_DNA"/>
</dbReference>
<organism evidence="3 4">
    <name type="scientific">Fulvimarina manganoxydans</name>
    <dbReference type="NCBI Taxonomy" id="937218"/>
    <lineage>
        <taxon>Bacteria</taxon>
        <taxon>Pseudomonadati</taxon>
        <taxon>Pseudomonadota</taxon>
        <taxon>Alphaproteobacteria</taxon>
        <taxon>Hyphomicrobiales</taxon>
        <taxon>Aurantimonadaceae</taxon>
        <taxon>Fulvimarina</taxon>
    </lineage>
</organism>